<comment type="caution">
    <text evidence="3">The sequence shown here is derived from an EMBL/GenBank/DDBJ whole genome shotgun (WGS) entry which is preliminary data.</text>
</comment>
<dbReference type="InterPro" id="IPR051010">
    <property type="entry name" value="BCAA_transport"/>
</dbReference>
<name>X0RX22_9ZZZZ</name>
<dbReference type="InterPro" id="IPR028081">
    <property type="entry name" value="Leu-bd"/>
</dbReference>
<dbReference type="PANTHER" id="PTHR30483">
    <property type="entry name" value="LEUCINE-SPECIFIC-BINDING PROTEIN"/>
    <property type="match status" value="1"/>
</dbReference>
<dbReference type="Pfam" id="PF13458">
    <property type="entry name" value="Peripla_BP_6"/>
    <property type="match status" value="1"/>
</dbReference>
<feature type="non-terminal residue" evidence="3">
    <location>
        <position position="122"/>
    </location>
</feature>
<keyword evidence="1" id="KW-0732">Signal</keyword>
<dbReference type="InterPro" id="IPR028082">
    <property type="entry name" value="Peripla_BP_I"/>
</dbReference>
<sequence>MKKILVLIILISVLLVGLVGTAFASDGVIKIGAAVSLTGKMAYEGRLVKDGYEVWADWVNSHGGINAGGKNYDVKVIYYDDESTPVRGAKLTEKLITQNKVQYLFGPFSSSITFATTAIGEK</sequence>
<dbReference type="SUPFAM" id="SSF53822">
    <property type="entry name" value="Periplasmic binding protein-like I"/>
    <property type="match status" value="1"/>
</dbReference>
<proteinExistence type="predicted"/>
<accession>X0RX22</accession>
<dbReference type="AlphaFoldDB" id="X0RX22"/>
<gene>
    <name evidence="3" type="ORF">S01H1_02992</name>
</gene>
<evidence type="ECO:0000256" key="1">
    <source>
        <dbReference type="ARBA" id="ARBA00022729"/>
    </source>
</evidence>
<dbReference type="EMBL" id="BARS01001553">
    <property type="protein sequence ID" value="GAF73369.1"/>
    <property type="molecule type" value="Genomic_DNA"/>
</dbReference>
<organism evidence="3">
    <name type="scientific">marine sediment metagenome</name>
    <dbReference type="NCBI Taxonomy" id="412755"/>
    <lineage>
        <taxon>unclassified sequences</taxon>
        <taxon>metagenomes</taxon>
        <taxon>ecological metagenomes</taxon>
    </lineage>
</organism>
<dbReference type="PANTHER" id="PTHR30483:SF37">
    <property type="entry name" value="ABC TRANSPORTER SUBSTRATE-BINDING PROTEIN"/>
    <property type="match status" value="1"/>
</dbReference>
<evidence type="ECO:0000259" key="2">
    <source>
        <dbReference type="Pfam" id="PF13458"/>
    </source>
</evidence>
<evidence type="ECO:0000313" key="3">
    <source>
        <dbReference type="EMBL" id="GAF73369.1"/>
    </source>
</evidence>
<reference evidence="3" key="1">
    <citation type="journal article" date="2014" name="Front. Microbiol.">
        <title>High frequency of phylogenetically diverse reductive dehalogenase-homologous genes in deep subseafloor sedimentary metagenomes.</title>
        <authorList>
            <person name="Kawai M."/>
            <person name="Futagami T."/>
            <person name="Toyoda A."/>
            <person name="Takaki Y."/>
            <person name="Nishi S."/>
            <person name="Hori S."/>
            <person name="Arai W."/>
            <person name="Tsubouchi T."/>
            <person name="Morono Y."/>
            <person name="Uchiyama I."/>
            <person name="Ito T."/>
            <person name="Fujiyama A."/>
            <person name="Inagaki F."/>
            <person name="Takami H."/>
        </authorList>
    </citation>
    <scope>NUCLEOTIDE SEQUENCE</scope>
    <source>
        <strain evidence="3">Expedition CK06-06</strain>
    </source>
</reference>
<feature type="domain" description="Leucine-binding protein" evidence="2">
    <location>
        <begin position="29"/>
        <end position="119"/>
    </location>
</feature>
<dbReference type="Gene3D" id="3.40.50.2300">
    <property type="match status" value="1"/>
</dbReference>
<protein>
    <recommendedName>
        <fullName evidence="2">Leucine-binding protein domain-containing protein</fullName>
    </recommendedName>
</protein>